<dbReference type="AlphaFoldDB" id="A0A6N6VWT7"/>
<protein>
    <submittedName>
        <fullName evidence="1">Uncharacterized protein</fullName>
    </submittedName>
</protein>
<gene>
    <name evidence="1" type="ORF">GCL60_09850</name>
</gene>
<dbReference type="RefSeq" id="WP_153420548.1">
    <property type="nucleotide sequence ID" value="NZ_WFLM01000003.1"/>
</dbReference>
<evidence type="ECO:0000313" key="1">
    <source>
        <dbReference type="EMBL" id="KAB8039149.1"/>
    </source>
</evidence>
<dbReference type="Proteomes" id="UP000437748">
    <property type="component" value="Unassembled WGS sequence"/>
</dbReference>
<proteinExistence type="predicted"/>
<dbReference type="EMBL" id="WFLM01000003">
    <property type="protein sequence ID" value="KAB8039149.1"/>
    <property type="molecule type" value="Genomic_DNA"/>
</dbReference>
<accession>A0A6N6VWT7</accession>
<evidence type="ECO:0000313" key="2">
    <source>
        <dbReference type="Proteomes" id="UP000437748"/>
    </source>
</evidence>
<organism evidence="1 2">
    <name type="scientific">Silvanigrella paludirubra</name>
    <dbReference type="NCBI Taxonomy" id="2499159"/>
    <lineage>
        <taxon>Bacteria</taxon>
        <taxon>Pseudomonadati</taxon>
        <taxon>Bdellovibrionota</taxon>
        <taxon>Oligoflexia</taxon>
        <taxon>Silvanigrellales</taxon>
        <taxon>Silvanigrellaceae</taxon>
        <taxon>Silvanigrella</taxon>
    </lineage>
</organism>
<comment type="caution">
    <text evidence="1">The sequence shown here is derived from an EMBL/GenBank/DDBJ whole genome shotgun (WGS) entry which is preliminary data.</text>
</comment>
<name>A0A6N6VWT7_9BACT</name>
<sequence length="71" mass="8176">MTTSNFFDSCVSLIEKELLLESSNEKEKIIDKFINNSDFQKEVLKKCNLPYQPNTMTHAVLASFICKYASH</sequence>
<reference evidence="1 2" key="1">
    <citation type="submission" date="2019-10" db="EMBL/GenBank/DDBJ databases">
        <title>New species of Slilvanegrellaceae.</title>
        <authorList>
            <person name="Pitt A."/>
            <person name="Hahn M.W."/>
        </authorList>
    </citation>
    <scope>NUCLEOTIDE SEQUENCE [LARGE SCALE GENOMIC DNA]</scope>
    <source>
        <strain evidence="1 2">SP-Ram-0.45-NSY-1</strain>
    </source>
</reference>
<keyword evidence="2" id="KW-1185">Reference proteome</keyword>